<comment type="caution">
    <text evidence="1">The sequence shown here is derived from an EMBL/GenBank/DDBJ whole genome shotgun (WGS) entry which is preliminary data.</text>
</comment>
<name>A0AAE1DRZ0_9GAST</name>
<accession>A0AAE1DRZ0</accession>
<dbReference type="AlphaFoldDB" id="A0AAE1DRZ0"/>
<keyword evidence="2" id="KW-1185">Reference proteome</keyword>
<evidence type="ECO:0000313" key="1">
    <source>
        <dbReference type="EMBL" id="KAK3780841.1"/>
    </source>
</evidence>
<organism evidence="1 2">
    <name type="scientific">Elysia crispata</name>
    <name type="common">lettuce slug</name>
    <dbReference type="NCBI Taxonomy" id="231223"/>
    <lineage>
        <taxon>Eukaryota</taxon>
        <taxon>Metazoa</taxon>
        <taxon>Spiralia</taxon>
        <taxon>Lophotrochozoa</taxon>
        <taxon>Mollusca</taxon>
        <taxon>Gastropoda</taxon>
        <taxon>Heterobranchia</taxon>
        <taxon>Euthyneura</taxon>
        <taxon>Panpulmonata</taxon>
        <taxon>Sacoglossa</taxon>
        <taxon>Placobranchoidea</taxon>
        <taxon>Plakobranchidae</taxon>
        <taxon>Elysia</taxon>
    </lineage>
</organism>
<reference evidence="1" key="1">
    <citation type="journal article" date="2023" name="G3 (Bethesda)">
        <title>A reference genome for the long-term kleptoplast-retaining sea slug Elysia crispata morphotype clarki.</title>
        <authorList>
            <person name="Eastman K.E."/>
            <person name="Pendleton A.L."/>
            <person name="Shaikh M.A."/>
            <person name="Suttiyut T."/>
            <person name="Ogas R."/>
            <person name="Tomko P."/>
            <person name="Gavelis G."/>
            <person name="Widhalm J.R."/>
            <person name="Wisecaver J.H."/>
        </authorList>
    </citation>
    <scope>NUCLEOTIDE SEQUENCE</scope>
    <source>
        <strain evidence="1">ECLA1</strain>
    </source>
</reference>
<protein>
    <submittedName>
        <fullName evidence="1">Uncharacterized protein</fullName>
    </submittedName>
</protein>
<dbReference type="EMBL" id="JAWDGP010002684">
    <property type="protein sequence ID" value="KAK3780841.1"/>
    <property type="molecule type" value="Genomic_DNA"/>
</dbReference>
<gene>
    <name evidence="1" type="ORF">RRG08_059484</name>
</gene>
<sequence length="73" mass="8143">MTKVVSVYVFETNSELGREMADPRNGDTLFHYSLRPGRDTWCNLILPNQAQSRQTVSPTAQARGLISSGRGFL</sequence>
<proteinExistence type="predicted"/>
<evidence type="ECO:0000313" key="2">
    <source>
        <dbReference type="Proteomes" id="UP001283361"/>
    </source>
</evidence>
<dbReference type="Proteomes" id="UP001283361">
    <property type="component" value="Unassembled WGS sequence"/>
</dbReference>